<evidence type="ECO:0000256" key="8">
    <source>
        <dbReference type="SAM" id="MobiDB-lite"/>
    </source>
</evidence>
<dbReference type="Gene3D" id="1.20.58.1020">
    <property type="match status" value="1"/>
</dbReference>
<keyword evidence="6" id="KW-0539">Nucleus</keyword>
<dbReference type="PANTHER" id="PTHR12772:SF0">
    <property type="entry name" value="DNA REPLICATION COMPLEX GINS PROTEIN PSF2"/>
    <property type="match status" value="1"/>
</dbReference>
<proteinExistence type="inferred from homology"/>
<comment type="caution">
    <text evidence="10">The sequence shown here is derived from an EMBL/GenBank/DDBJ whole genome shotgun (WGS) entry which is preliminary data.</text>
</comment>
<dbReference type="STRING" id="27349.A0A0L6USA8"/>
<evidence type="ECO:0000256" key="6">
    <source>
        <dbReference type="ARBA" id="ARBA00023242"/>
    </source>
</evidence>
<dbReference type="InterPro" id="IPR021151">
    <property type="entry name" value="GINS_A"/>
</dbReference>
<dbReference type="GO" id="GO:0000811">
    <property type="term" value="C:GINS complex"/>
    <property type="evidence" value="ECO:0007669"/>
    <property type="project" value="TreeGrafter"/>
</dbReference>
<dbReference type="Proteomes" id="UP000037035">
    <property type="component" value="Unassembled WGS sequence"/>
</dbReference>
<dbReference type="VEuPathDB" id="FungiDB:VP01_3979g1"/>
<evidence type="ECO:0000313" key="11">
    <source>
        <dbReference type="Proteomes" id="UP000037035"/>
    </source>
</evidence>
<dbReference type="GO" id="GO:0006260">
    <property type="term" value="P:DNA replication"/>
    <property type="evidence" value="ECO:0007669"/>
    <property type="project" value="UniProtKB-KW"/>
</dbReference>
<dbReference type="InterPro" id="IPR036224">
    <property type="entry name" value="GINS_bundle-like_dom_sf"/>
</dbReference>
<keyword evidence="5" id="KW-0235">DNA replication</keyword>
<gene>
    <name evidence="10" type="ORF">VP01_3979g1</name>
</gene>
<evidence type="ECO:0000256" key="2">
    <source>
        <dbReference type="ARBA" id="ARBA00010565"/>
    </source>
</evidence>
<dbReference type="EMBL" id="LAVV01009033">
    <property type="protein sequence ID" value="KNZ51379.1"/>
    <property type="molecule type" value="Genomic_DNA"/>
</dbReference>
<evidence type="ECO:0000313" key="10">
    <source>
        <dbReference type="EMBL" id="KNZ51379.1"/>
    </source>
</evidence>
<dbReference type="PANTHER" id="PTHR12772">
    <property type="entry name" value="DNA REPLICATION COMPLEX GINS PROTEIN PSF2"/>
    <property type="match status" value="1"/>
</dbReference>
<keyword evidence="7" id="KW-0175">Coiled coil</keyword>
<evidence type="ECO:0000256" key="5">
    <source>
        <dbReference type="ARBA" id="ARBA00022705"/>
    </source>
</evidence>
<comment type="similarity">
    <text evidence="2">Belongs to the GINS2/PSF2 family.</text>
</comment>
<feature type="coiled-coil region" evidence="7">
    <location>
        <begin position="189"/>
        <end position="219"/>
    </location>
</feature>
<dbReference type="AlphaFoldDB" id="A0A0L6USA8"/>
<evidence type="ECO:0000256" key="1">
    <source>
        <dbReference type="ARBA" id="ARBA00004123"/>
    </source>
</evidence>
<name>A0A0L6USA8_9BASI</name>
<dbReference type="OrthoDB" id="1938138at2759"/>
<sequence>MDVHWVLGVGPPIIGSCFSKKISHHAALIPAFLPRDFNAVLTEDISCHAANPTDEEPQPQPSSLVISAWIGLTCEAGMALPKFQRMAIDPKESVLMMIKTEKMDFIPNRMIAKFRNLDSEMIFEDLRPLKTITLPLWLIIELKLKKLGKVVLPTWLSELELKKLLQYEVNSLQLSELPYFWLEISRLLIEIAADDIDSLEEVKKTLKDLKEVRQNKLRSSLKFTLSSQNQQAQQARDYSFKNVLNHLEIPNLSHFELNEIRPTLTILNSKFQKFDKSNTSNLDNPFNPEASTSISNPRFQSHDYATLETQSQNQFQFYSDHNQLPQPPQAQSSTTTLGQNRPKSISSILNTDHSI</sequence>
<protein>
    <recommendedName>
        <fullName evidence="4">DNA replication complex GINS protein PSF2</fullName>
    </recommendedName>
    <alternativeName>
        <fullName evidence="3">DNA replication complex GINS protein psf2</fullName>
    </alternativeName>
</protein>
<comment type="subcellular location">
    <subcellularLocation>
        <location evidence="1">Nucleus</location>
    </subcellularLocation>
</comment>
<organism evidence="10 11">
    <name type="scientific">Puccinia sorghi</name>
    <dbReference type="NCBI Taxonomy" id="27349"/>
    <lineage>
        <taxon>Eukaryota</taxon>
        <taxon>Fungi</taxon>
        <taxon>Dikarya</taxon>
        <taxon>Basidiomycota</taxon>
        <taxon>Pucciniomycotina</taxon>
        <taxon>Pucciniomycetes</taxon>
        <taxon>Pucciniales</taxon>
        <taxon>Pucciniaceae</taxon>
        <taxon>Puccinia</taxon>
    </lineage>
</organism>
<evidence type="ECO:0000256" key="3">
    <source>
        <dbReference type="ARBA" id="ARBA00013969"/>
    </source>
</evidence>
<evidence type="ECO:0000259" key="9">
    <source>
        <dbReference type="Pfam" id="PF05916"/>
    </source>
</evidence>
<dbReference type="InterPro" id="IPR007257">
    <property type="entry name" value="GINS_Psf2"/>
</dbReference>
<feature type="region of interest" description="Disordered" evidence="8">
    <location>
        <begin position="319"/>
        <end position="355"/>
    </location>
</feature>
<dbReference type="SUPFAM" id="SSF158573">
    <property type="entry name" value="GINS helical bundle-like"/>
    <property type="match status" value="1"/>
</dbReference>
<dbReference type="CDD" id="cd11712">
    <property type="entry name" value="GINS_A_psf2"/>
    <property type="match status" value="1"/>
</dbReference>
<feature type="domain" description="GINS subunit" evidence="9">
    <location>
        <begin position="155"/>
        <end position="272"/>
    </location>
</feature>
<dbReference type="GO" id="GO:0000727">
    <property type="term" value="P:double-strand break repair via break-induced replication"/>
    <property type="evidence" value="ECO:0007669"/>
    <property type="project" value="TreeGrafter"/>
</dbReference>
<evidence type="ECO:0000256" key="7">
    <source>
        <dbReference type="SAM" id="Coils"/>
    </source>
</evidence>
<reference evidence="10 11" key="1">
    <citation type="submission" date="2015-08" db="EMBL/GenBank/DDBJ databases">
        <title>Next Generation Sequencing and Analysis of the Genome of Puccinia sorghi L Schw, the Causal Agent of Maize Common Rust.</title>
        <authorList>
            <person name="Rochi L."/>
            <person name="Burguener G."/>
            <person name="Darino M."/>
            <person name="Turjanski A."/>
            <person name="Kreff E."/>
            <person name="Dieguez M.J."/>
            <person name="Sacco F."/>
        </authorList>
    </citation>
    <scope>NUCLEOTIDE SEQUENCE [LARGE SCALE GENOMIC DNA]</scope>
    <source>
        <strain evidence="10 11">RO10H11247</strain>
    </source>
</reference>
<accession>A0A0L6USA8</accession>
<evidence type="ECO:0000256" key="4">
    <source>
        <dbReference type="ARBA" id="ARBA00015139"/>
    </source>
</evidence>
<dbReference type="Pfam" id="PF05916">
    <property type="entry name" value="Sld5"/>
    <property type="match status" value="1"/>
</dbReference>
<feature type="region of interest" description="Disordered" evidence="8">
    <location>
        <begin position="277"/>
        <end position="297"/>
    </location>
</feature>
<keyword evidence="11" id="KW-1185">Reference proteome</keyword>